<protein>
    <recommendedName>
        <fullName evidence="5">Protein-S-isoprenylcysteine O-methyltransferase</fullName>
        <ecNumber evidence="5">2.1.1.100</ecNumber>
    </recommendedName>
</protein>
<dbReference type="AlphaFoldDB" id="A0A9P8APE4"/>
<evidence type="ECO:0000256" key="4">
    <source>
        <dbReference type="ARBA" id="ARBA00023136"/>
    </source>
</evidence>
<evidence type="ECO:0000256" key="2">
    <source>
        <dbReference type="ARBA" id="ARBA00022692"/>
    </source>
</evidence>
<feature type="transmembrane region" description="Helical" evidence="5">
    <location>
        <begin position="152"/>
        <end position="172"/>
    </location>
</feature>
<feature type="transmembrane region" description="Helical" evidence="5">
    <location>
        <begin position="184"/>
        <end position="202"/>
    </location>
</feature>
<feature type="transmembrane region" description="Helical" evidence="5">
    <location>
        <begin position="95"/>
        <end position="114"/>
    </location>
</feature>
<sequence>MSLVRATLTLVQAIAHHSAMTPPNPTPKKGRYHTEELYILQIAPFIFWLHSVALWIFAAFETLLYLTTIHPAPTYASPAICPASSSSPASSSPHVLPTTLFTIGSILILAGSVMRLDCFRALGELFTFDLTVHPAHKLVKTRLYGIVRHPSYTGSMFLVAGIALAHLTRGGWVAECIFNDWSRWALWALWWTWTISVGISRARAEDKQMRLLFGDDWVQYARDVHWWFVPYLL</sequence>
<dbReference type="GeneID" id="66102850"/>
<dbReference type="PANTHER" id="PTHR43847:SF1">
    <property type="entry name" value="BLL3993 PROTEIN"/>
    <property type="match status" value="1"/>
</dbReference>
<dbReference type="GO" id="GO:0004671">
    <property type="term" value="F:protein C-terminal S-isoprenylcysteine carboxyl O-methyltransferase activity"/>
    <property type="evidence" value="ECO:0007669"/>
    <property type="project" value="UniProtKB-EC"/>
</dbReference>
<dbReference type="Pfam" id="PF04140">
    <property type="entry name" value="ICMT"/>
    <property type="match status" value="1"/>
</dbReference>
<dbReference type="InterPro" id="IPR007269">
    <property type="entry name" value="ICMT_MeTrfase"/>
</dbReference>
<dbReference type="OrthoDB" id="422086at2759"/>
<keyword evidence="7" id="KW-1185">Reference proteome</keyword>
<accession>A0A9P8APE4</accession>
<evidence type="ECO:0000313" key="6">
    <source>
        <dbReference type="EMBL" id="KAG7443253.1"/>
    </source>
</evidence>
<name>A0A9P8APE4_9AGAR</name>
<proteinExistence type="inferred from homology"/>
<evidence type="ECO:0000256" key="1">
    <source>
        <dbReference type="ARBA" id="ARBA00004141"/>
    </source>
</evidence>
<organism evidence="6 7">
    <name type="scientific">Guyanagaster necrorhizus</name>
    <dbReference type="NCBI Taxonomy" id="856835"/>
    <lineage>
        <taxon>Eukaryota</taxon>
        <taxon>Fungi</taxon>
        <taxon>Dikarya</taxon>
        <taxon>Basidiomycota</taxon>
        <taxon>Agaricomycotina</taxon>
        <taxon>Agaricomycetes</taxon>
        <taxon>Agaricomycetidae</taxon>
        <taxon>Agaricales</taxon>
        <taxon>Marasmiineae</taxon>
        <taxon>Physalacriaceae</taxon>
        <taxon>Guyanagaster</taxon>
    </lineage>
</organism>
<keyword evidence="3 5" id="KW-1133">Transmembrane helix</keyword>
<keyword evidence="4 5" id="KW-0472">Membrane</keyword>
<dbReference type="PANTHER" id="PTHR43847">
    <property type="entry name" value="BLL3993 PROTEIN"/>
    <property type="match status" value="1"/>
</dbReference>
<dbReference type="GO" id="GO:0005789">
    <property type="term" value="C:endoplasmic reticulum membrane"/>
    <property type="evidence" value="ECO:0007669"/>
    <property type="project" value="UniProtKB-SubCell"/>
</dbReference>
<feature type="transmembrane region" description="Helical" evidence="5">
    <location>
        <begin position="37"/>
        <end position="58"/>
    </location>
</feature>
<evidence type="ECO:0000313" key="7">
    <source>
        <dbReference type="Proteomes" id="UP000812287"/>
    </source>
</evidence>
<dbReference type="RefSeq" id="XP_043036753.1">
    <property type="nucleotide sequence ID" value="XM_043180554.1"/>
</dbReference>
<comment type="similarity">
    <text evidence="5">Belongs to the class VI-like SAM-binding methyltransferase superfamily. Isoprenylcysteine carboxyl methyltransferase family.</text>
</comment>
<keyword evidence="5" id="KW-0489">Methyltransferase</keyword>
<dbReference type="Gene3D" id="1.20.120.1630">
    <property type="match status" value="1"/>
</dbReference>
<comment type="caution">
    <text evidence="6">The sequence shown here is derived from an EMBL/GenBank/DDBJ whole genome shotgun (WGS) entry which is preliminary data.</text>
</comment>
<dbReference type="EMBL" id="MU250546">
    <property type="protein sequence ID" value="KAG7443253.1"/>
    <property type="molecule type" value="Genomic_DNA"/>
</dbReference>
<evidence type="ECO:0000256" key="3">
    <source>
        <dbReference type="ARBA" id="ARBA00022989"/>
    </source>
</evidence>
<keyword evidence="5" id="KW-0949">S-adenosyl-L-methionine</keyword>
<keyword evidence="2 5" id="KW-0812">Transmembrane</keyword>
<dbReference type="GO" id="GO:0032259">
    <property type="term" value="P:methylation"/>
    <property type="evidence" value="ECO:0007669"/>
    <property type="project" value="UniProtKB-KW"/>
</dbReference>
<keyword evidence="5" id="KW-0256">Endoplasmic reticulum</keyword>
<comment type="catalytic activity">
    <reaction evidence="5">
        <text>[protein]-C-terminal S-[(2E,6E)-farnesyl]-L-cysteine + S-adenosyl-L-methionine = [protein]-C-terminal S-[(2E,6E)-farnesyl]-L-cysteine methyl ester + S-adenosyl-L-homocysteine</text>
        <dbReference type="Rhea" id="RHEA:21672"/>
        <dbReference type="Rhea" id="RHEA-COMP:12125"/>
        <dbReference type="Rhea" id="RHEA-COMP:12126"/>
        <dbReference type="ChEBI" id="CHEBI:57856"/>
        <dbReference type="ChEBI" id="CHEBI:59789"/>
        <dbReference type="ChEBI" id="CHEBI:90510"/>
        <dbReference type="ChEBI" id="CHEBI:90511"/>
        <dbReference type="EC" id="2.1.1.100"/>
    </reaction>
</comment>
<comment type="subcellular location">
    <subcellularLocation>
        <location evidence="5">Endoplasmic reticulum membrane</location>
        <topology evidence="5">Multi-pass membrane protein</topology>
    </subcellularLocation>
    <subcellularLocation>
        <location evidence="1">Membrane</location>
        <topology evidence="1">Multi-pass membrane protein</topology>
    </subcellularLocation>
</comment>
<keyword evidence="5" id="KW-0808">Transferase</keyword>
<gene>
    <name evidence="6" type="ORF">BT62DRAFT_338250</name>
</gene>
<dbReference type="EC" id="2.1.1.100" evidence="5"/>
<dbReference type="InterPro" id="IPR052527">
    <property type="entry name" value="Metal_cation-efflux_comp"/>
</dbReference>
<evidence type="ECO:0000256" key="5">
    <source>
        <dbReference type="RuleBase" id="RU362022"/>
    </source>
</evidence>
<reference evidence="6" key="1">
    <citation type="submission" date="2020-11" db="EMBL/GenBank/DDBJ databases">
        <title>Adaptations for nitrogen fixation in a non-lichenized fungal sporocarp promotes dispersal by wood-feeding termites.</title>
        <authorList>
            <consortium name="DOE Joint Genome Institute"/>
            <person name="Koch R.A."/>
            <person name="Yoon G."/>
            <person name="Arayal U."/>
            <person name="Lail K."/>
            <person name="Amirebrahimi M."/>
            <person name="Labutti K."/>
            <person name="Lipzen A."/>
            <person name="Riley R."/>
            <person name="Barry K."/>
            <person name="Henrissat B."/>
            <person name="Grigoriev I.V."/>
            <person name="Herr J.R."/>
            <person name="Aime M.C."/>
        </authorList>
    </citation>
    <scope>NUCLEOTIDE SEQUENCE</scope>
    <source>
        <strain evidence="6">MCA 3950</strain>
    </source>
</reference>
<dbReference type="Proteomes" id="UP000812287">
    <property type="component" value="Unassembled WGS sequence"/>
</dbReference>